<reference evidence="1 2" key="1">
    <citation type="submission" date="2020-08" db="EMBL/GenBank/DDBJ databases">
        <authorList>
            <person name="Liu C."/>
            <person name="Sun Q."/>
        </authorList>
    </citation>
    <scope>NUCLEOTIDE SEQUENCE [LARGE SCALE GENOMIC DNA]</scope>
    <source>
        <strain evidence="1 2">NSJ-8</strain>
    </source>
</reference>
<dbReference type="KEGG" id="ssun:H9Q77_13290"/>
<accession>A0A7G9FU08</accession>
<proteinExistence type="predicted"/>
<dbReference type="RefSeq" id="WP_249325850.1">
    <property type="nucleotide sequence ID" value="NZ_CP060633.1"/>
</dbReference>
<sequence length="61" mass="7492">MSKTVRQSDWATETLMEAPFWRNGMTPEEYEMENRYLSKNFYKQKDGNYMPLWMQEENMKA</sequence>
<evidence type="ECO:0000313" key="2">
    <source>
        <dbReference type="Proteomes" id="UP000515981"/>
    </source>
</evidence>
<dbReference type="EMBL" id="CP060633">
    <property type="protein sequence ID" value="QNM02040.1"/>
    <property type="molecule type" value="Genomic_DNA"/>
</dbReference>
<dbReference type="AlphaFoldDB" id="A0A7G9FU08"/>
<gene>
    <name evidence="1" type="ORF">H9Q77_13290</name>
</gene>
<dbReference type="Proteomes" id="UP000515981">
    <property type="component" value="Chromosome"/>
</dbReference>
<protein>
    <submittedName>
        <fullName evidence="1">Uncharacterized protein</fullName>
    </submittedName>
</protein>
<evidence type="ECO:0000313" key="1">
    <source>
        <dbReference type="EMBL" id="QNM02040.1"/>
    </source>
</evidence>
<organism evidence="1 2">
    <name type="scientific">Simiaoa sunii</name>
    <dbReference type="NCBI Taxonomy" id="2763672"/>
    <lineage>
        <taxon>Bacteria</taxon>
        <taxon>Bacillati</taxon>
        <taxon>Bacillota</taxon>
        <taxon>Clostridia</taxon>
        <taxon>Lachnospirales</taxon>
        <taxon>Lachnospiraceae</taxon>
        <taxon>Simiaoa</taxon>
    </lineage>
</organism>
<name>A0A7G9FU08_9FIRM</name>
<keyword evidence="2" id="KW-1185">Reference proteome</keyword>